<proteinExistence type="predicted"/>
<accession>A0A7Y9ZE35</accession>
<protein>
    <recommendedName>
        <fullName evidence="3">ANTAR domain-containing protein</fullName>
    </recommendedName>
</protein>
<evidence type="ECO:0000256" key="1">
    <source>
        <dbReference type="ARBA" id="ARBA00023015"/>
    </source>
</evidence>
<evidence type="ECO:0000313" key="4">
    <source>
        <dbReference type="EMBL" id="NYI41696.1"/>
    </source>
</evidence>
<dbReference type="InterPro" id="IPR029016">
    <property type="entry name" value="GAF-like_dom_sf"/>
</dbReference>
<dbReference type="SUPFAM" id="SSF55781">
    <property type="entry name" value="GAF domain-like"/>
    <property type="match status" value="1"/>
</dbReference>
<reference evidence="4 5" key="1">
    <citation type="submission" date="2020-07" db="EMBL/GenBank/DDBJ databases">
        <title>Sequencing the genomes of 1000 actinobacteria strains.</title>
        <authorList>
            <person name="Klenk H.-P."/>
        </authorList>
    </citation>
    <scope>NUCLEOTIDE SEQUENCE [LARGE SCALE GENOMIC DNA]</scope>
    <source>
        <strain evidence="4 5">DSM 19970</strain>
    </source>
</reference>
<dbReference type="Pfam" id="PF13185">
    <property type="entry name" value="GAF_2"/>
    <property type="match status" value="1"/>
</dbReference>
<name>A0A7Y9ZE35_9MICO</name>
<evidence type="ECO:0000313" key="5">
    <source>
        <dbReference type="Proteomes" id="UP000547973"/>
    </source>
</evidence>
<comment type="caution">
    <text evidence="4">The sequence shown here is derived from an EMBL/GenBank/DDBJ whole genome shotgun (WGS) entry which is preliminary data.</text>
</comment>
<dbReference type="Proteomes" id="UP000547973">
    <property type="component" value="Unassembled WGS sequence"/>
</dbReference>
<feature type="domain" description="ANTAR" evidence="3">
    <location>
        <begin position="156"/>
        <end position="217"/>
    </location>
</feature>
<dbReference type="InterPro" id="IPR005561">
    <property type="entry name" value="ANTAR"/>
</dbReference>
<dbReference type="PROSITE" id="PS50921">
    <property type="entry name" value="ANTAR"/>
    <property type="match status" value="1"/>
</dbReference>
<gene>
    <name evidence="4" type="ORF">BKA03_001815</name>
</gene>
<dbReference type="InterPro" id="IPR003018">
    <property type="entry name" value="GAF"/>
</dbReference>
<keyword evidence="1" id="KW-0805">Transcription regulation</keyword>
<organism evidence="4 5">
    <name type="scientific">Demequina lutea</name>
    <dbReference type="NCBI Taxonomy" id="431489"/>
    <lineage>
        <taxon>Bacteria</taxon>
        <taxon>Bacillati</taxon>
        <taxon>Actinomycetota</taxon>
        <taxon>Actinomycetes</taxon>
        <taxon>Micrococcales</taxon>
        <taxon>Demequinaceae</taxon>
        <taxon>Demequina</taxon>
    </lineage>
</organism>
<dbReference type="Gene3D" id="3.30.450.40">
    <property type="match status" value="1"/>
</dbReference>
<dbReference type="InterPro" id="IPR036388">
    <property type="entry name" value="WH-like_DNA-bd_sf"/>
</dbReference>
<evidence type="ECO:0000259" key="3">
    <source>
        <dbReference type="PROSITE" id="PS50921"/>
    </source>
</evidence>
<keyword evidence="2" id="KW-0804">Transcription</keyword>
<dbReference type="EMBL" id="JACBZO010000001">
    <property type="protein sequence ID" value="NYI41696.1"/>
    <property type="molecule type" value="Genomic_DNA"/>
</dbReference>
<dbReference type="RefSeq" id="WP_179398050.1">
    <property type="nucleotide sequence ID" value="NZ_JACBZO010000001.1"/>
</dbReference>
<dbReference type="Pfam" id="PF03861">
    <property type="entry name" value="ANTAR"/>
    <property type="match status" value="1"/>
</dbReference>
<dbReference type="Gene3D" id="1.10.10.10">
    <property type="entry name" value="Winged helix-like DNA-binding domain superfamily/Winged helix DNA-binding domain"/>
    <property type="match status" value="1"/>
</dbReference>
<evidence type="ECO:0000256" key="2">
    <source>
        <dbReference type="ARBA" id="ARBA00023163"/>
    </source>
</evidence>
<keyword evidence="5" id="KW-1185">Reference proteome</keyword>
<dbReference type="SMART" id="SM01012">
    <property type="entry name" value="ANTAR"/>
    <property type="match status" value="1"/>
</dbReference>
<dbReference type="GO" id="GO:0003723">
    <property type="term" value="F:RNA binding"/>
    <property type="evidence" value="ECO:0007669"/>
    <property type="project" value="InterPro"/>
</dbReference>
<dbReference type="AlphaFoldDB" id="A0A7Y9ZE35"/>
<sequence length="235" mass="24408">MLRVSELPDGRPVPSSGSLCAAFVTDLGVSGASISVVSHGGRHSTICSSDDTAAQAEALQFGLGQGPHWDALASRAPVISTDLGAASEERWPLLVDGLGGLGIESLFAFPMLMGAALVGVVDLYSLTPRSVDQEFIATASLAAGRVAMGAVQRALRSATDATSEESPMAPALRREVHQATGVIISQLDISATAAFARLQGQAFVTERPIDDVAHDVVLGRLDFDNLPDDNTQEGE</sequence>